<dbReference type="AlphaFoldDB" id="A0AAY5L6H6"/>
<feature type="domain" description="Transposase Tc1-like" evidence="1">
    <location>
        <begin position="11"/>
        <end position="71"/>
    </location>
</feature>
<dbReference type="Pfam" id="PF13358">
    <property type="entry name" value="DDE_3"/>
    <property type="match status" value="1"/>
</dbReference>
<evidence type="ECO:0008006" key="5">
    <source>
        <dbReference type="Google" id="ProtNLM"/>
    </source>
</evidence>
<dbReference type="GeneTree" id="ENSGT01150000286914"/>
<reference evidence="3" key="3">
    <citation type="submission" date="2025-09" db="UniProtKB">
        <authorList>
            <consortium name="Ensembl"/>
        </authorList>
    </citation>
    <scope>IDENTIFICATION</scope>
</reference>
<dbReference type="PANTHER" id="PTHR23022:SF135">
    <property type="entry name" value="SI:DKEY-77F5.3"/>
    <property type="match status" value="1"/>
</dbReference>
<dbReference type="Pfam" id="PF01498">
    <property type="entry name" value="HTH_Tnp_Tc3_2"/>
    <property type="match status" value="1"/>
</dbReference>
<evidence type="ECO:0000313" key="3">
    <source>
        <dbReference type="Ensembl" id="ENSELUP00000096646.1"/>
    </source>
</evidence>
<dbReference type="InterPro" id="IPR052338">
    <property type="entry name" value="Transposase_5"/>
</dbReference>
<proteinExistence type="predicted"/>
<dbReference type="GO" id="GO:0006313">
    <property type="term" value="P:DNA transposition"/>
    <property type="evidence" value="ECO:0007669"/>
    <property type="project" value="InterPro"/>
</dbReference>
<dbReference type="InterPro" id="IPR002492">
    <property type="entry name" value="Transposase_Tc1-like"/>
</dbReference>
<dbReference type="Ensembl" id="ENSELUT00000098992.1">
    <property type="protein sequence ID" value="ENSELUP00000096646.1"/>
    <property type="gene ID" value="ENSELUG00000045091.1"/>
</dbReference>
<accession>A0AAY5L6H6</accession>
<sequence>MLSARAQCLIQRLSLGYRCMSAASIAAKVEGVGCQPVSAQTICRTLHHIGLHGCRPRRKPLLKMMHKKAHKQFVEDKQTKDMDYWNHVLWSDETKINLFDSDGVKRVWRQPGEEYKDKCVLPTVKHGGGSVMVWGCMSVASTRELQFIEGTMNANMYCDILKQSMILSFRRLGHRAVFQHNDPKHTSKTTTGLLKKLRVKVMDWPSKSLDLNPIEHLWGILKWKVEERKVSNIHQLRDVVMEEWKQTPVATCETLVNSMPKRVKAVLEKNGVHT</sequence>
<dbReference type="Gene3D" id="3.30.420.10">
    <property type="entry name" value="Ribonuclease H-like superfamily/Ribonuclease H"/>
    <property type="match status" value="1"/>
</dbReference>
<dbReference type="GO" id="GO:0015074">
    <property type="term" value="P:DNA integration"/>
    <property type="evidence" value="ECO:0007669"/>
    <property type="project" value="InterPro"/>
</dbReference>
<dbReference type="InterPro" id="IPR038717">
    <property type="entry name" value="Tc1-like_DDE_dom"/>
</dbReference>
<evidence type="ECO:0000259" key="1">
    <source>
        <dbReference type="Pfam" id="PF01498"/>
    </source>
</evidence>
<protein>
    <recommendedName>
        <fullName evidence="5">Tc1-like transposase DDE domain-containing protein</fullName>
    </recommendedName>
</protein>
<dbReference type="Proteomes" id="UP000265140">
    <property type="component" value="Chromosome 2"/>
</dbReference>
<reference evidence="3" key="2">
    <citation type="submission" date="2025-08" db="UniProtKB">
        <authorList>
            <consortium name="Ensembl"/>
        </authorList>
    </citation>
    <scope>IDENTIFICATION</scope>
</reference>
<keyword evidence="4" id="KW-1185">Reference proteome</keyword>
<evidence type="ECO:0000259" key="2">
    <source>
        <dbReference type="Pfam" id="PF13358"/>
    </source>
</evidence>
<feature type="domain" description="Tc1-like transposase DDE" evidence="2">
    <location>
        <begin position="88"/>
        <end position="237"/>
    </location>
</feature>
<gene>
    <name evidence="3" type="primary">NTHL1</name>
</gene>
<name>A0AAY5L6H6_ESOLU</name>
<dbReference type="InterPro" id="IPR036397">
    <property type="entry name" value="RNaseH_sf"/>
</dbReference>
<dbReference type="GO" id="GO:0003677">
    <property type="term" value="F:DNA binding"/>
    <property type="evidence" value="ECO:0007669"/>
    <property type="project" value="InterPro"/>
</dbReference>
<reference evidence="3 4" key="1">
    <citation type="submission" date="2020-02" db="EMBL/GenBank/DDBJ databases">
        <title>Esox lucius (northern pike) genome, fEsoLuc1, primary haplotype.</title>
        <authorList>
            <person name="Myers G."/>
            <person name="Karagic N."/>
            <person name="Meyer A."/>
            <person name="Pippel M."/>
            <person name="Reichard M."/>
            <person name="Winkler S."/>
            <person name="Tracey A."/>
            <person name="Sims Y."/>
            <person name="Howe K."/>
            <person name="Rhie A."/>
            <person name="Formenti G."/>
            <person name="Durbin R."/>
            <person name="Fedrigo O."/>
            <person name="Jarvis E.D."/>
        </authorList>
    </citation>
    <scope>NUCLEOTIDE SEQUENCE [LARGE SCALE GENOMIC DNA]</scope>
</reference>
<evidence type="ECO:0000313" key="4">
    <source>
        <dbReference type="Proteomes" id="UP000265140"/>
    </source>
</evidence>
<dbReference type="PANTHER" id="PTHR23022">
    <property type="entry name" value="TRANSPOSABLE ELEMENT-RELATED"/>
    <property type="match status" value="1"/>
</dbReference>
<organism evidence="3 4">
    <name type="scientific">Esox lucius</name>
    <name type="common">Northern pike</name>
    <dbReference type="NCBI Taxonomy" id="8010"/>
    <lineage>
        <taxon>Eukaryota</taxon>
        <taxon>Metazoa</taxon>
        <taxon>Chordata</taxon>
        <taxon>Craniata</taxon>
        <taxon>Vertebrata</taxon>
        <taxon>Euteleostomi</taxon>
        <taxon>Actinopterygii</taxon>
        <taxon>Neopterygii</taxon>
        <taxon>Teleostei</taxon>
        <taxon>Protacanthopterygii</taxon>
        <taxon>Esociformes</taxon>
        <taxon>Esocidae</taxon>
        <taxon>Esox</taxon>
    </lineage>
</organism>